<reference evidence="2" key="1">
    <citation type="submission" date="2020-08" db="EMBL/GenBank/DDBJ databases">
        <title>Chromosome-level assembly of Southern catfish (Silurus meridionalis) provides insights into visual adaptation to the nocturnal and benthic lifestyles.</title>
        <authorList>
            <person name="Zhang Y."/>
            <person name="Wang D."/>
            <person name="Peng Z."/>
        </authorList>
    </citation>
    <scope>NUCLEOTIDE SEQUENCE</scope>
    <source>
        <strain evidence="2">SWU-2019-XX</strain>
        <tissue evidence="2">Muscle</tissue>
    </source>
</reference>
<dbReference type="EMBL" id="JABFDY010000014">
    <property type="protein sequence ID" value="KAF7698340.1"/>
    <property type="molecule type" value="Genomic_DNA"/>
</dbReference>
<proteinExistence type="predicted"/>
<evidence type="ECO:0000256" key="1">
    <source>
        <dbReference type="SAM" id="Coils"/>
    </source>
</evidence>
<dbReference type="AlphaFoldDB" id="A0A8T0B067"/>
<feature type="coiled-coil region" evidence="1">
    <location>
        <begin position="16"/>
        <end position="78"/>
    </location>
</feature>
<keyword evidence="1" id="KW-0175">Coiled coil</keyword>
<protein>
    <submittedName>
        <fullName evidence="2">Uncharacterized protein</fullName>
    </submittedName>
</protein>
<feature type="coiled-coil region" evidence="1">
    <location>
        <begin position="222"/>
        <end position="249"/>
    </location>
</feature>
<gene>
    <name evidence="2" type="ORF">HF521_004850</name>
</gene>
<comment type="caution">
    <text evidence="2">The sequence shown here is derived from an EMBL/GenBank/DDBJ whole genome shotgun (WGS) entry which is preliminary data.</text>
</comment>
<evidence type="ECO:0000313" key="3">
    <source>
        <dbReference type="Proteomes" id="UP000606274"/>
    </source>
</evidence>
<evidence type="ECO:0000313" key="2">
    <source>
        <dbReference type="EMBL" id="KAF7698340.1"/>
    </source>
</evidence>
<feature type="coiled-coil region" evidence="1">
    <location>
        <begin position="112"/>
        <end position="178"/>
    </location>
</feature>
<keyword evidence="3" id="KW-1185">Reference proteome</keyword>
<dbReference type="OrthoDB" id="8901125at2759"/>
<accession>A0A8T0B067</accession>
<sequence length="311" mass="36455">MRRFFRVQRDEDCSQIQYLTAKCNRLAQEKAALERECLLSRERVRVLQLELETVCLQLRQNENTIQELLEKLHHQQNVVNTSDTALLSVHLESISSELQYIQSTEKQLMGFVDQLHQEAQQATKKAQGLEAQLQQEARLHAEHTENLEKELESKSNAIEELKKAQDALQQELSEQNTAHQKTVLELQCENSASIHKLREMAEQVEWLCDQQRNWISCIKRFKDCLNDEKEALVLQVNRLQEELLDLRKNSESETIGEEDAEPKIHCSRWDLDAMLDLQVEADKWKGRYQELFSKFTSYQVDCHEDEDPKPP</sequence>
<organism evidence="2 3">
    <name type="scientific">Silurus meridionalis</name>
    <name type="common">Southern catfish</name>
    <name type="synonym">Silurus soldatovi meridionalis</name>
    <dbReference type="NCBI Taxonomy" id="175797"/>
    <lineage>
        <taxon>Eukaryota</taxon>
        <taxon>Metazoa</taxon>
        <taxon>Chordata</taxon>
        <taxon>Craniata</taxon>
        <taxon>Vertebrata</taxon>
        <taxon>Euteleostomi</taxon>
        <taxon>Actinopterygii</taxon>
        <taxon>Neopterygii</taxon>
        <taxon>Teleostei</taxon>
        <taxon>Ostariophysi</taxon>
        <taxon>Siluriformes</taxon>
        <taxon>Siluridae</taxon>
        <taxon>Silurus</taxon>
    </lineage>
</organism>
<name>A0A8T0B067_SILME</name>
<dbReference type="Proteomes" id="UP000606274">
    <property type="component" value="Unassembled WGS sequence"/>
</dbReference>